<evidence type="ECO:0000313" key="13">
    <source>
        <dbReference type="Proteomes" id="UP000663828"/>
    </source>
</evidence>
<comment type="subcellular location">
    <subcellularLocation>
        <location evidence="1">Cell membrane</location>
        <topology evidence="1">Multi-pass membrane protein</topology>
    </subcellularLocation>
</comment>
<feature type="transmembrane region" description="Helical" evidence="9">
    <location>
        <begin position="165"/>
        <end position="190"/>
    </location>
</feature>
<reference evidence="12" key="1">
    <citation type="submission" date="2021-02" db="EMBL/GenBank/DDBJ databases">
        <authorList>
            <person name="Nowell W R."/>
        </authorList>
    </citation>
    <scope>NUCLEOTIDE SEQUENCE</scope>
</reference>
<evidence type="ECO:0000256" key="3">
    <source>
        <dbReference type="ARBA" id="ARBA00022692"/>
    </source>
</evidence>
<feature type="domain" description="G-protein coupled receptors family 1 profile" evidence="10">
    <location>
        <begin position="22"/>
        <end position="269"/>
    </location>
</feature>
<feature type="transmembrane region" description="Helical" evidence="9">
    <location>
        <begin position="42"/>
        <end position="68"/>
    </location>
</feature>
<dbReference type="Pfam" id="PF00001">
    <property type="entry name" value="7tm_1"/>
    <property type="match status" value="1"/>
</dbReference>
<dbReference type="GO" id="GO:0005886">
    <property type="term" value="C:plasma membrane"/>
    <property type="evidence" value="ECO:0007669"/>
    <property type="project" value="UniProtKB-SubCell"/>
</dbReference>
<evidence type="ECO:0000256" key="1">
    <source>
        <dbReference type="ARBA" id="ARBA00004651"/>
    </source>
</evidence>
<evidence type="ECO:0000256" key="4">
    <source>
        <dbReference type="ARBA" id="ARBA00022989"/>
    </source>
</evidence>
<dbReference type="EMBL" id="CAJNOJ010000046">
    <property type="protein sequence ID" value="CAF0950163.1"/>
    <property type="molecule type" value="Genomic_DNA"/>
</dbReference>
<evidence type="ECO:0000256" key="5">
    <source>
        <dbReference type="ARBA" id="ARBA00023040"/>
    </source>
</evidence>
<proteinExistence type="predicted"/>
<keyword evidence="8" id="KW-0807">Transducer</keyword>
<feature type="transmembrane region" description="Helical" evidence="9">
    <location>
        <begin position="253"/>
        <end position="276"/>
    </location>
</feature>
<evidence type="ECO:0000259" key="10">
    <source>
        <dbReference type="PROSITE" id="PS50262"/>
    </source>
</evidence>
<dbReference type="EMBL" id="CAJNOR010002910">
    <property type="protein sequence ID" value="CAF1355809.1"/>
    <property type="molecule type" value="Genomic_DNA"/>
</dbReference>
<feature type="transmembrane region" description="Helical" evidence="9">
    <location>
        <begin position="88"/>
        <end position="113"/>
    </location>
</feature>
<dbReference type="Proteomes" id="UP000663852">
    <property type="component" value="Unassembled WGS sequence"/>
</dbReference>
<evidence type="ECO:0000313" key="11">
    <source>
        <dbReference type="EMBL" id="CAF0950163.1"/>
    </source>
</evidence>
<feature type="transmembrane region" description="Helical" evidence="9">
    <location>
        <begin position="125"/>
        <end position="145"/>
    </location>
</feature>
<evidence type="ECO:0000256" key="8">
    <source>
        <dbReference type="ARBA" id="ARBA00023224"/>
    </source>
</evidence>
<keyword evidence="7" id="KW-0675">Receptor</keyword>
<dbReference type="OrthoDB" id="10040051at2759"/>
<comment type="caution">
    <text evidence="12">The sequence shown here is derived from an EMBL/GenBank/DDBJ whole genome shotgun (WGS) entry which is preliminary data.</text>
</comment>
<gene>
    <name evidence="11" type="ORF">EDS130_LOCUS12293</name>
    <name evidence="12" type="ORF">XAT740_LOCUS31739</name>
</gene>
<evidence type="ECO:0000256" key="6">
    <source>
        <dbReference type="ARBA" id="ARBA00023136"/>
    </source>
</evidence>
<dbReference type="PANTHER" id="PTHR24228">
    <property type="entry name" value="B2 BRADYKININ RECEPTOR/ANGIOTENSIN II RECEPTOR"/>
    <property type="match status" value="1"/>
</dbReference>
<evidence type="ECO:0000256" key="9">
    <source>
        <dbReference type="SAM" id="Phobius"/>
    </source>
</evidence>
<evidence type="ECO:0000313" key="12">
    <source>
        <dbReference type="EMBL" id="CAF1355809.1"/>
    </source>
</evidence>
<name>A0A815HQX9_ADIRI</name>
<keyword evidence="3 9" id="KW-0812">Transmembrane</keyword>
<dbReference type="Gene3D" id="1.20.1070.10">
    <property type="entry name" value="Rhodopsin 7-helix transmembrane proteins"/>
    <property type="match status" value="1"/>
</dbReference>
<dbReference type="PROSITE" id="PS50262">
    <property type="entry name" value="G_PROTEIN_RECEP_F1_2"/>
    <property type="match status" value="1"/>
</dbReference>
<feature type="transmembrane region" description="Helical" evidence="9">
    <location>
        <begin position="218"/>
        <end position="241"/>
    </location>
</feature>
<dbReference type="SUPFAM" id="SSF81321">
    <property type="entry name" value="Family A G protein-coupled receptor-like"/>
    <property type="match status" value="1"/>
</dbReference>
<organism evidence="12 13">
    <name type="scientific">Adineta ricciae</name>
    <name type="common">Rotifer</name>
    <dbReference type="NCBI Taxonomy" id="249248"/>
    <lineage>
        <taxon>Eukaryota</taxon>
        <taxon>Metazoa</taxon>
        <taxon>Spiralia</taxon>
        <taxon>Gnathifera</taxon>
        <taxon>Rotifera</taxon>
        <taxon>Eurotatoria</taxon>
        <taxon>Bdelloidea</taxon>
        <taxon>Adinetida</taxon>
        <taxon>Adinetidae</taxon>
        <taxon>Adineta</taxon>
    </lineage>
</organism>
<dbReference type="GO" id="GO:0004930">
    <property type="term" value="F:G protein-coupled receptor activity"/>
    <property type="evidence" value="ECO:0007669"/>
    <property type="project" value="UniProtKB-KW"/>
</dbReference>
<keyword evidence="13" id="KW-1185">Reference proteome</keyword>
<keyword evidence="5" id="KW-0297">G-protein coupled receptor</keyword>
<keyword evidence="4 9" id="KW-1133">Transmembrane helix</keyword>
<accession>A0A815HQX9</accession>
<evidence type="ECO:0000256" key="7">
    <source>
        <dbReference type="ARBA" id="ARBA00023170"/>
    </source>
</evidence>
<protein>
    <recommendedName>
        <fullName evidence="10">G-protein coupled receptors family 1 profile domain-containing protein</fullName>
    </recommendedName>
</protein>
<dbReference type="Proteomes" id="UP000663828">
    <property type="component" value="Unassembled WGS sequence"/>
</dbReference>
<keyword evidence="2" id="KW-1003">Cell membrane</keyword>
<evidence type="ECO:0000256" key="2">
    <source>
        <dbReference type="ARBA" id="ARBA00022475"/>
    </source>
</evidence>
<feature type="transmembrane region" description="Helical" evidence="9">
    <location>
        <begin position="6"/>
        <end position="30"/>
    </location>
</feature>
<dbReference type="PANTHER" id="PTHR24228:SF59">
    <property type="entry name" value="NEUROPEPTIDE RECEPTOR 15"/>
    <property type="match status" value="1"/>
</dbReference>
<keyword evidence="6 9" id="KW-0472">Membrane</keyword>
<dbReference type="AlphaFoldDB" id="A0A815HQX9"/>
<dbReference type="InterPro" id="IPR000276">
    <property type="entry name" value="GPCR_Rhodpsn"/>
</dbReference>
<dbReference type="CDD" id="cd00637">
    <property type="entry name" value="7tm_classA_rhodopsin-like"/>
    <property type="match status" value="1"/>
</dbReference>
<dbReference type="InterPro" id="IPR017452">
    <property type="entry name" value="GPCR_Rhodpsn_7TM"/>
</dbReference>
<sequence length="308" mass="35073">MLTKRILEAFILLFCGSSLLISFITLLFILIRVRPLISDISLLLTCNTYITLVGSTFMTLLITIYSVIGQLIPSLSFNDYACELRSYVNYVFICGFYYSCALQALFRFFRVVFPKIRLLQSRRTIVLALIIQWLIPIFYILAYLLNHDFEYHPDISSCWLSFKNIRALSIAMAFVYGSPLIIMGLIYALIIRYIRHSSHNQEIRQTANKRDLLVVKRIILVVLIGMGIGIPTALLLIIYMITGQQLTELVYHIQALSLTTGLVVESVALGLITPQVRNIFKLRRHRVNPVDGAVFHRTPAPRGPVVGN</sequence>